<gene>
    <name evidence="6" type="primary">rlmD</name>
    <name evidence="6" type="ORF">K8V90_06950</name>
</gene>
<feature type="binding site" evidence="4">
    <location>
        <position position="315"/>
    </location>
    <ligand>
        <name>S-adenosyl-L-methionine</name>
        <dbReference type="ChEBI" id="CHEBI:59789"/>
    </ligand>
</feature>
<keyword evidence="1 4" id="KW-0489">Methyltransferase</keyword>
<dbReference type="PANTHER" id="PTHR11061">
    <property type="entry name" value="RNA M5U METHYLTRANSFERASE"/>
    <property type="match status" value="1"/>
</dbReference>
<keyword evidence="3 4" id="KW-0949">S-adenosyl-L-methionine</keyword>
<dbReference type="EMBL" id="DYUB01000216">
    <property type="protein sequence ID" value="HJG96821.1"/>
    <property type="molecule type" value="Genomic_DNA"/>
</dbReference>
<feature type="active site" description="Nucleophile" evidence="4">
    <location>
        <position position="408"/>
    </location>
</feature>
<dbReference type="Gene3D" id="2.40.50.1070">
    <property type="match status" value="1"/>
</dbReference>
<dbReference type="PANTHER" id="PTHR11061:SF30">
    <property type="entry name" value="TRNA (URACIL(54)-C(5))-METHYLTRANSFERASE"/>
    <property type="match status" value="1"/>
</dbReference>
<dbReference type="PROSITE" id="PS01230">
    <property type="entry name" value="TRMA_1"/>
    <property type="match status" value="1"/>
</dbReference>
<comment type="caution">
    <text evidence="6">The sequence shown here is derived from an EMBL/GenBank/DDBJ whole genome shotgun (WGS) entry which is preliminary data.</text>
</comment>
<dbReference type="Pfam" id="PF05958">
    <property type="entry name" value="tRNA_U5-meth_tr"/>
    <property type="match status" value="1"/>
</dbReference>
<feature type="binding site" evidence="4">
    <location>
        <position position="336"/>
    </location>
    <ligand>
        <name>S-adenosyl-L-methionine</name>
        <dbReference type="ChEBI" id="CHEBI:59789"/>
    </ligand>
</feature>
<dbReference type="SUPFAM" id="SSF53335">
    <property type="entry name" value="S-adenosyl-L-methionine-dependent methyltransferases"/>
    <property type="match status" value="1"/>
</dbReference>
<dbReference type="InterPro" id="IPR012340">
    <property type="entry name" value="NA-bd_OB-fold"/>
</dbReference>
<evidence type="ECO:0000313" key="6">
    <source>
        <dbReference type="EMBL" id="HJG96821.1"/>
    </source>
</evidence>
<dbReference type="NCBIfam" id="TIGR00479">
    <property type="entry name" value="rumA"/>
    <property type="match status" value="1"/>
</dbReference>
<feature type="active site" evidence="5">
    <location>
        <position position="408"/>
    </location>
</feature>
<proteinExistence type="inferred from homology"/>
<dbReference type="InterPro" id="IPR030390">
    <property type="entry name" value="MeTrfase_TrmA_AS"/>
</dbReference>
<evidence type="ECO:0000256" key="4">
    <source>
        <dbReference type="PROSITE-ProRule" id="PRU01024"/>
    </source>
</evidence>
<dbReference type="AlphaFoldDB" id="A0A921SZL0"/>
<dbReference type="InterPro" id="IPR029063">
    <property type="entry name" value="SAM-dependent_MTases_sf"/>
</dbReference>
<evidence type="ECO:0000256" key="5">
    <source>
        <dbReference type="PROSITE-ProRule" id="PRU10015"/>
    </source>
</evidence>
<dbReference type="GO" id="GO:0070475">
    <property type="term" value="P:rRNA base methylation"/>
    <property type="evidence" value="ECO:0007669"/>
    <property type="project" value="TreeGrafter"/>
</dbReference>
<dbReference type="GO" id="GO:0070041">
    <property type="term" value="F:rRNA (uridine-C5-)-methyltransferase activity"/>
    <property type="evidence" value="ECO:0007669"/>
    <property type="project" value="TreeGrafter"/>
</dbReference>
<evidence type="ECO:0000313" key="7">
    <source>
        <dbReference type="Proteomes" id="UP000776700"/>
    </source>
</evidence>
<dbReference type="CDD" id="cd02440">
    <property type="entry name" value="AdoMet_MTases"/>
    <property type="match status" value="1"/>
</dbReference>
<organism evidence="6 7">
    <name type="scientific">Romboutsia timonensis</name>
    <dbReference type="NCBI Taxonomy" id="1776391"/>
    <lineage>
        <taxon>Bacteria</taxon>
        <taxon>Bacillati</taxon>
        <taxon>Bacillota</taxon>
        <taxon>Clostridia</taxon>
        <taxon>Peptostreptococcales</taxon>
        <taxon>Peptostreptococcaceae</taxon>
        <taxon>Romboutsia</taxon>
    </lineage>
</organism>
<feature type="binding site" evidence="4">
    <location>
        <position position="381"/>
    </location>
    <ligand>
        <name>S-adenosyl-L-methionine</name>
        <dbReference type="ChEBI" id="CHEBI:59789"/>
    </ligand>
</feature>
<comment type="similarity">
    <text evidence="4">Belongs to the class I-like SAM-binding methyltransferase superfamily. RNA M5U methyltransferase family.</text>
</comment>
<dbReference type="PROSITE" id="PS51687">
    <property type="entry name" value="SAM_MT_RNA_M5U"/>
    <property type="match status" value="1"/>
</dbReference>
<dbReference type="EC" id="2.1.1.190" evidence="6"/>
<dbReference type="FunFam" id="3.40.50.150:FF:000009">
    <property type="entry name" value="23S rRNA (Uracil(1939)-C(5))-methyltransferase RlmD"/>
    <property type="match status" value="1"/>
</dbReference>
<reference evidence="6" key="1">
    <citation type="journal article" date="2021" name="PeerJ">
        <title>Extensive microbial diversity within the chicken gut microbiome revealed by metagenomics and culture.</title>
        <authorList>
            <person name="Gilroy R."/>
            <person name="Ravi A."/>
            <person name="Getino M."/>
            <person name="Pursley I."/>
            <person name="Horton D.L."/>
            <person name="Alikhan N.F."/>
            <person name="Baker D."/>
            <person name="Gharbi K."/>
            <person name="Hall N."/>
            <person name="Watson M."/>
            <person name="Adriaenssens E.M."/>
            <person name="Foster-Nyarko E."/>
            <person name="Jarju S."/>
            <person name="Secka A."/>
            <person name="Antonio M."/>
            <person name="Oren A."/>
            <person name="Chaudhuri R.R."/>
            <person name="La Ragione R."/>
            <person name="Hildebrand F."/>
            <person name="Pallen M.J."/>
        </authorList>
    </citation>
    <scope>NUCLEOTIDE SEQUENCE</scope>
    <source>
        <strain evidence="6">1277</strain>
    </source>
</reference>
<feature type="binding site" evidence="4">
    <location>
        <position position="286"/>
    </location>
    <ligand>
        <name>S-adenosyl-L-methionine</name>
        <dbReference type="ChEBI" id="CHEBI:59789"/>
    </ligand>
</feature>
<evidence type="ECO:0000256" key="1">
    <source>
        <dbReference type="ARBA" id="ARBA00022603"/>
    </source>
</evidence>
<reference evidence="6" key="2">
    <citation type="submission" date="2021-09" db="EMBL/GenBank/DDBJ databases">
        <authorList>
            <person name="Gilroy R."/>
        </authorList>
    </citation>
    <scope>NUCLEOTIDE SEQUENCE</scope>
    <source>
        <strain evidence="6">1277</strain>
    </source>
</reference>
<name>A0A921SZL0_9FIRM</name>
<evidence type="ECO:0000256" key="3">
    <source>
        <dbReference type="ARBA" id="ARBA00022691"/>
    </source>
</evidence>
<accession>A0A921SZL0</accession>
<dbReference type="Gene3D" id="3.40.50.150">
    <property type="entry name" value="Vaccinia Virus protein VP39"/>
    <property type="match status" value="1"/>
</dbReference>
<dbReference type="InterPro" id="IPR010280">
    <property type="entry name" value="U5_MeTrfase_fam"/>
</dbReference>
<dbReference type="Proteomes" id="UP000776700">
    <property type="component" value="Unassembled WGS sequence"/>
</dbReference>
<protein>
    <submittedName>
        <fullName evidence="6">23S rRNA (Uracil(1939)-C(5))-methyltransferase RlmD</fullName>
        <ecNumber evidence="6">2.1.1.190</ecNumber>
    </submittedName>
</protein>
<evidence type="ECO:0000256" key="2">
    <source>
        <dbReference type="ARBA" id="ARBA00022679"/>
    </source>
</evidence>
<sequence>MKRRDVIEFEVDKMEFGGTSVSRYGNRDIHMKGGITGQRVKAAVKRTKSGKADVKMLELLENSPIETETPCKHFNECGGCTILSVPYEKQLEIKERQVMDLFLQQDLFGFKFLGIQGSPQNKLYRNKMEYTFGDEMKGGPLTLGLHKKGRHIDIMTVDGCFLVDQDFIKVLTSTVEFFNEKQLPYYRTVSHKGYLRNLVVRKGINTNELMVNIVTSSQEDFNMNEYKDMLLELDTEAQLVSILHTINDGLADAVNCDELRVLHGRDYIHEEVLGLRFKVSPFSFFQTNTKGAEELYTIAREFVGDHNDKVVFDLYSGTGTIGQVMAKAAKKVYGIEIIEEAVVAANENAKLNGLTNCEFIAGDVAKTVKNLKDKPDLIIVDPPRPGVHKDAVRDISNFGAKEIIYISCNPKTLVLDLVEFKKYGYELEKVKCMDMFPNTPHVETIVKIIKK</sequence>
<keyword evidence="2 4" id="KW-0808">Transferase</keyword>
<dbReference type="Gene3D" id="2.40.50.140">
    <property type="entry name" value="Nucleic acid-binding proteins"/>
    <property type="match status" value="1"/>
</dbReference>